<sequence>MEGFSIIMPTYNQAHFIRRAILSVLEQTYKCWELIIIDDGCTDSTEKYIQDFLGNSHIRYLRNEVNQGIGYSINRGLEVAKYDLIAYLPSDDYYYKDHLLIHKKEYDNDLDLFLTFTKASSKIEDSFMKQNCINAQRYEICNLFCSSPLQLVQTVHRNTSEKWETCTDVISKDYYRMYWSKLVMLGGFKSINFLTCCWSIYSFKEQIQKEEICLLERKFLFGNIDKHQKNAEVCDIADSIKTPLKILLVGELSHNPDRILALKDAGCDLFGLWVEKPLWSNIGPIAGITDISLTEWQSEIKKIKPDIIYGLLNYMSVPLAHEVLMNTKEIPFVWHFKEGPYVCQYRNLWDKLMDLYTLSDGQIYINEECQAWFEQYIPCPNRETSFILDGDLPSGKYLNNNFCSKLSKTDGEIHILNSGRLVGLSLRDINYLCQQKIHIHSYGPNSPLVHCAQQANPTYFHVHGYCSPKDWVTEYSQYDAGLSHCFLSKNYNELVRTSWDDLNIPAKMNTFVIAGLPMIQRNNSGHIVATQRIADTFDCNISFSTLEELVETLRNTKRMAELTHHIMKERELFVFDTYVPALMDFLKVIIKMKELH</sequence>
<feature type="domain" description="Glycosyltransferase 2-like" evidence="1">
    <location>
        <begin position="5"/>
        <end position="130"/>
    </location>
</feature>
<dbReference type="AlphaFoldDB" id="A0A174VBI2"/>
<dbReference type="GO" id="GO:0016740">
    <property type="term" value="F:transferase activity"/>
    <property type="evidence" value="ECO:0007669"/>
    <property type="project" value="UniProtKB-KW"/>
</dbReference>
<evidence type="ECO:0000259" key="1">
    <source>
        <dbReference type="Pfam" id="PF00535"/>
    </source>
</evidence>
<dbReference type="Pfam" id="PF00535">
    <property type="entry name" value="Glycos_transf_2"/>
    <property type="match status" value="1"/>
</dbReference>
<evidence type="ECO:0000313" key="3">
    <source>
        <dbReference type="Proteomes" id="UP000095541"/>
    </source>
</evidence>
<accession>A0A174VBI2</accession>
<dbReference type="InterPro" id="IPR001173">
    <property type="entry name" value="Glyco_trans_2-like"/>
</dbReference>
<dbReference type="Proteomes" id="UP000095541">
    <property type="component" value="Unassembled WGS sequence"/>
</dbReference>
<dbReference type="InterPro" id="IPR050834">
    <property type="entry name" value="Glycosyltransf_2"/>
</dbReference>
<proteinExistence type="predicted"/>
<dbReference type="Gene3D" id="3.90.550.10">
    <property type="entry name" value="Spore Coat Polysaccharide Biosynthesis Protein SpsA, Chain A"/>
    <property type="match status" value="1"/>
</dbReference>
<dbReference type="SUPFAM" id="SSF53448">
    <property type="entry name" value="Nucleotide-diphospho-sugar transferases"/>
    <property type="match status" value="1"/>
</dbReference>
<organism evidence="2 3">
    <name type="scientific">Bacteroides thetaiotaomicron</name>
    <dbReference type="NCBI Taxonomy" id="818"/>
    <lineage>
        <taxon>Bacteria</taxon>
        <taxon>Pseudomonadati</taxon>
        <taxon>Bacteroidota</taxon>
        <taxon>Bacteroidia</taxon>
        <taxon>Bacteroidales</taxon>
        <taxon>Bacteroidaceae</taxon>
        <taxon>Bacteroides</taxon>
    </lineage>
</organism>
<evidence type="ECO:0000313" key="2">
    <source>
        <dbReference type="EMBL" id="CUQ32164.1"/>
    </source>
</evidence>
<gene>
    <name evidence="2" type="primary">spsA</name>
    <name evidence="2" type="ORF">ERS852557_03566</name>
</gene>
<keyword evidence="2" id="KW-0808">Transferase</keyword>
<dbReference type="PANTHER" id="PTHR43685">
    <property type="entry name" value="GLYCOSYLTRANSFERASE"/>
    <property type="match status" value="1"/>
</dbReference>
<dbReference type="CDD" id="cd00761">
    <property type="entry name" value="Glyco_tranf_GTA_type"/>
    <property type="match status" value="1"/>
</dbReference>
<name>A0A174VBI2_BACT4</name>
<dbReference type="PANTHER" id="PTHR43685:SF11">
    <property type="entry name" value="GLYCOSYLTRANSFERASE TAGX-RELATED"/>
    <property type="match status" value="1"/>
</dbReference>
<protein>
    <submittedName>
        <fullName evidence="2">Glycosyltransferase</fullName>
    </submittedName>
</protein>
<dbReference type="Gene3D" id="3.40.50.2000">
    <property type="entry name" value="Glycogen Phosphorylase B"/>
    <property type="match status" value="1"/>
</dbReference>
<dbReference type="RefSeq" id="WP_055220546.1">
    <property type="nucleotide sequence ID" value="NZ_CZBI01000005.1"/>
</dbReference>
<reference evidence="2 3" key="1">
    <citation type="submission" date="2015-09" db="EMBL/GenBank/DDBJ databases">
        <authorList>
            <consortium name="Pathogen Informatics"/>
        </authorList>
    </citation>
    <scope>NUCLEOTIDE SEQUENCE [LARGE SCALE GENOMIC DNA]</scope>
    <source>
        <strain evidence="2 3">2789STDY5834945</strain>
    </source>
</reference>
<dbReference type="EMBL" id="CZBI01000005">
    <property type="protein sequence ID" value="CUQ32164.1"/>
    <property type="molecule type" value="Genomic_DNA"/>
</dbReference>
<dbReference type="InterPro" id="IPR029044">
    <property type="entry name" value="Nucleotide-diphossugar_trans"/>
</dbReference>